<accession>A0A7S1PL73</accession>
<sequence>MQESLELLHTSAPDAPCNVQRSFLQAAGVPACAACCSPIASHGDADVVSRFKRFGCGNVTRAGVEMALGAAKRATIDTKVLLSHRTEFRVAGVMASLLLWALLAVALATGHVGAVAALAAGYVLYLVEGWLSEPRRYLAHFRRQEFVDSYLKKAASATPAVVGDLAVYSPSKDGSRRVELSASIKYDVNPATVRDSTGVLAPEGYSATTPIGAARIRSFVSHSHHDEAAEYAFDRRFATWVVSHADKDREVRQRLHVPDLVPFALVVPTYGGNDCVNNLFLTGGVFWLFTVLGLSLPYRAAFYWVTAPLDVYCHKELGAAA</sequence>
<reference evidence="2" key="1">
    <citation type="submission" date="2021-01" db="EMBL/GenBank/DDBJ databases">
        <authorList>
            <person name="Corre E."/>
            <person name="Pelletier E."/>
            <person name="Niang G."/>
            <person name="Scheremetjew M."/>
            <person name="Finn R."/>
            <person name="Kale V."/>
            <person name="Holt S."/>
            <person name="Cochrane G."/>
            <person name="Meng A."/>
            <person name="Brown T."/>
            <person name="Cohen L."/>
        </authorList>
    </citation>
    <scope>NUCLEOTIDE SEQUENCE</scope>
    <source>
        <strain evidence="2">CCAP 1951/1</strain>
    </source>
</reference>
<feature type="transmembrane region" description="Helical" evidence="1">
    <location>
        <begin position="114"/>
        <end position="132"/>
    </location>
</feature>
<keyword evidence="1" id="KW-0812">Transmembrane</keyword>
<dbReference type="EMBL" id="HBGF01001169">
    <property type="protein sequence ID" value="CAD9089114.1"/>
    <property type="molecule type" value="Transcribed_RNA"/>
</dbReference>
<organism evidence="2">
    <name type="scientific">Neobodo designis</name>
    <name type="common">Flagellated protozoan</name>
    <name type="synonym">Bodo designis</name>
    <dbReference type="NCBI Taxonomy" id="312471"/>
    <lineage>
        <taxon>Eukaryota</taxon>
        <taxon>Discoba</taxon>
        <taxon>Euglenozoa</taxon>
        <taxon>Kinetoplastea</taxon>
        <taxon>Metakinetoplastina</taxon>
        <taxon>Neobodonida</taxon>
        <taxon>Neobodo</taxon>
    </lineage>
</organism>
<gene>
    <name evidence="2" type="ORF">NDES1114_LOCUS802</name>
</gene>
<proteinExistence type="predicted"/>
<protein>
    <submittedName>
        <fullName evidence="2">Uncharacterized protein</fullName>
    </submittedName>
</protein>
<keyword evidence="1" id="KW-1133">Transmembrane helix</keyword>
<name>A0A7S1PL73_NEODS</name>
<keyword evidence="1" id="KW-0472">Membrane</keyword>
<evidence type="ECO:0000313" key="2">
    <source>
        <dbReference type="EMBL" id="CAD9089114.1"/>
    </source>
</evidence>
<dbReference type="AlphaFoldDB" id="A0A7S1PL73"/>
<feature type="transmembrane region" description="Helical" evidence="1">
    <location>
        <begin position="88"/>
        <end position="108"/>
    </location>
</feature>
<evidence type="ECO:0000256" key="1">
    <source>
        <dbReference type="SAM" id="Phobius"/>
    </source>
</evidence>